<feature type="transmembrane region" description="Helical" evidence="8">
    <location>
        <begin position="55"/>
        <end position="72"/>
    </location>
</feature>
<evidence type="ECO:0000313" key="10">
    <source>
        <dbReference type="Proteomes" id="UP000317365"/>
    </source>
</evidence>
<dbReference type="GO" id="GO:0008233">
    <property type="term" value="F:peptidase activity"/>
    <property type="evidence" value="ECO:0007669"/>
    <property type="project" value="UniProtKB-KW"/>
</dbReference>
<evidence type="ECO:0000256" key="1">
    <source>
        <dbReference type="ARBA" id="ARBA00004651"/>
    </source>
</evidence>
<feature type="transmembrane region" description="Helical" evidence="8">
    <location>
        <begin position="283"/>
        <end position="302"/>
    </location>
</feature>
<proteinExistence type="predicted"/>
<dbReference type="KEGG" id="rhg:EXZ61_14835"/>
<dbReference type="Pfam" id="PF09721">
    <property type="entry name" value="Exosortase_EpsH"/>
    <property type="match status" value="1"/>
</dbReference>
<evidence type="ECO:0000313" key="9">
    <source>
        <dbReference type="EMBL" id="QDL55344.1"/>
    </source>
</evidence>
<feature type="transmembrane region" description="Helical" evidence="8">
    <location>
        <begin position="246"/>
        <end position="263"/>
    </location>
</feature>
<feature type="transmembrane region" description="Helical" evidence="8">
    <location>
        <begin position="159"/>
        <end position="179"/>
    </location>
</feature>
<evidence type="ECO:0000256" key="7">
    <source>
        <dbReference type="ARBA" id="ARBA00023136"/>
    </source>
</evidence>
<sequence>MKPPRLSLRVLRCPPGGRYLPWGGPAAGQACTSSRLLKVPGFVRFGIAIDTAAEWRWLALLAVALWPTWWWMGQRMADGSDDPLGILALAAMATLLFAHRQHLRAAPRLGLQATALVGAVLTTALHNQLPDLLVALVGLLSLAAGLLAFLPARVASAPVWGLSVLSLPLLASLQFYAGFPLRVVTAELSSWLLSVAHTVERSGSSLLVDGQLIIVDAPCSGVQMAWLGYFTACAVALATGRSNRSFLLRLPVVSVLVLLGNVVRNTVLVAGEASGVHLGNAAHQAVGLVVLGVVCGGIAWAMGRSTAKESKV</sequence>
<keyword evidence="7 8" id="KW-0472">Membrane</keyword>
<dbReference type="InterPro" id="IPR026392">
    <property type="entry name" value="Exo/Archaeosortase_dom"/>
</dbReference>
<evidence type="ECO:0000256" key="2">
    <source>
        <dbReference type="ARBA" id="ARBA00022475"/>
    </source>
</evidence>
<feature type="transmembrane region" description="Helical" evidence="8">
    <location>
        <begin position="84"/>
        <end position="102"/>
    </location>
</feature>
<feature type="transmembrane region" description="Helical" evidence="8">
    <location>
        <begin position="132"/>
        <end position="152"/>
    </location>
</feature>
<dbReference type="GO" id="GO:0006508">
    <property type="term" value="P:proteolysis"/>
    <property type="evidence" value="ECO:0007669"/>
    <property type="project" value="UniProtKB-KW"/>
</dbReference>
<evidence type="ECO:0000256" key="3">
    <source>
        <dbReference type="ARBA" id="ARBA00022670"/>
    </source>
</evidence>
<keyword evidence="6 8" id="KW-1133">Transmembrane helix</keyword>
<dbReference type="NCBIfam" id="NF012182">
    <property type="entry name" value="exosortase_XrtQ"/>
    <property type="match status" value="1"/>
</dbReference>
<gene>
    <name evidence="9" type="primary">xrtQ</name>
    <name evidence="9" type="ORF">EXZ61_14835</name>
</gene>
<protein>
    <submittedName>
        <fullName evidence="9">Exosortase Q</fullName>
    </submittedName>
</protein>
<dbReference type="EMBL" id="CP036282">
    <property type="protein sequence ID" value="QDL55344.1"/>
    <property type="molecule type" value="Genomic_DNA"/>
</dbReference>
<dbReference type="InterPro" id="IPR019127">
    <property type="entry name" value="Exosortase"/>
</dbReference>
<reference evidence="10" key="2">
    <citation type="journal article" date="2020" name="Int. J. Syst. Evol. Microbiol.">
        <title>Genomic insights into a novel species Rhodoferax aquaticus sp. nov., isolated from freshwater.</title>
        <authorList>
            <person name="Li T."/>
            <person name="Zhuo Y."/>
            <person name="Jin C.Z."/>
            <person name="Wu X."/>
            <person name="Ko S.R."/>
            <person name="Jin F.J."/>
            <person name="Ahn C.Y."/>
            <person name="Oh H.M."/>
            <person name="Lee H.G."/>
            <person name="Jin L."/>
        </authorList>
    </citation>
    <scope>NUCLEOTIDE SEQUENCE [LARGE SCALE GENOMIC DNA]</scope>
    <source>
        <strain evidence="10">Gr-4</strain>
    </source>
</reference>
<dbReference type="GO" id="GO:0005886">
    <property type="term" value="C:plasma membrane"/>
    <property type="evidence" value="ECO:0007669"/>
    <property type="project" value="UniProtKB-SubCell"/>
</dbReference>
<evidence type="ECO:0000256" key="6">
    <source>
        <dbReference type="ARBA" id="ARBA00022989"/>
    </source>
</evidence>
<evidence type="ECO:0000256" key="5">
    <source>
        <dbReference type="ARBA" id="ARBA00022801"/>
    </source>
</evidence>
<reference evidence="10" key="1">
    <citation type="submission" date="2019-02" db="EMBL/GenBank/DDBJ databases">
        <title>Complete genome sequence of Rhodoferax sp. Gr-4.</title>
        <authorList>
            <person name="Jin L."/>
        </authorList>
    </citation>
    <scope>NUCLEOTIDE SEQUENCE [LARGE SCALE GENOMIC DNA]</scope>
    <source>
        <strain evidence="10">Gr-4</strain>
    </source>
</reference>
<keyword evidence="3" id="KW-0645">Protease</keyword>
<dbReference type="Proteomes" id="UP000317365">
    <property type="component" value="Chromosome"/>
</dbReference>
<dbReference type="AlphaFoldDB" id="A0A515ERQ9"/>
<dbReference type="RefSeq" id="WP_142812502.1">
    <property type="nucleotide sequence ID" value="NZ_CP036282.1"/>
</dbReference>
<name>A0A515ERQ9_9BURK</name>
<keyword evidence="5" id="KW-0378">Hydrolase</keyword>
<evidence type="ECO:0000256" key="4">
    <source>
        <dbReference type="ARBA" id="ARBA00022692"/>
    </source>
</evidence>
<comment type="subcellular location">
    <subcellularLocation>
        <location evidence="1">Cell membrane</location>
        <topology evidence="1">Multi-pass membrane protein</topology>
    </subcellularLocation>
</comment>
<keyword evidence="4 8" id="KW-0812">Transmembrane</keyword>
<dbReference type="NCBIfam" id="TIGR04178">
    <property type="entry name" value="exo_archaeo"/>
    <property type="match status" value="1"/>
</dbReference>
<evidence type="ECO:0000256" key="8">
    <source>
        <dbReference type="SAM" id="Phobius"/>
    </source>
</evidence>
<keyword evidence="2" id="KW-1003">Cell membrane</keyword>
<dbReference type="PROSITE" id="PS51257">
    <property type="entry name" value="PROKAR_LIPOPROTEIN"/>
    <property type="match status" value="1"/>
</dbReference>
<feature type="transmembrane region" description="Helical" evidence="8">
    <location>
        <begin position="221"/>
        <end position="239"/>
    </location>
</feature>
<organism evidence="9 10">
    <name type="scientific">Rhodoferax aquaticus</name>
    <dbReference type="NCBI Taxonomy" id="2527691"/>
    <lineage>
        <taxon>Bacteria</taxon>
        <taxon>Pseudomonadati</taxon>
        <taxon>Pseudomonadota</taxon>
        <taxon>Betaproteobacteria</taxon>
        <taxon>Burkholderiales</taxon>
        <taxon>Comamonadaceae</taxon>
        <taxon>Rhodoferax</taxon>
    </lineage>
</organism>
<keyword evidence="10" id="KW-1185">Reference proteome</keyword>
<feature type="transmembrane region" description="Helical" evidence="8">
    <location>
        <begin position="109"/>
        <end position="126"/>
    </location>
</feature>
<accession>A0A515ERQ9</accession>